<evidence type="ECO:0000313" key="4">
    <source>
        <dbReference type="Proteomes" id="UP000094172"/>
    </source>
</evidence>
<evidence type="ECO:0000256" key="1">
    <source>
        <dbReference type="SAM" id="MobiDB-lite"/>
    </source>
</evidence>
<evidence type="ECO:0008006" key="5">
    <source>
        <dbReference type="Google" id="ProtNLM"/>
    </source>
</evidence>
<keyword evidence="2" id="KW-0472">Membrane</keyword>
<dbReference type="RefSeq" id="WP_069443501.1">
    <property type="nucleotide sequence ID" value="NZ_LPWE01000004.1"/>
</dbReference>
<keyword evidence="4" id="KW-1185">Reference proteome</keyword>
<feature type="transmembrane region" description="Helical" evidence="2">
    <location>
        <begin position="6"/>
        <end position="31"/>
    </location>
</feature>
<gene>
    <name evidence="3" type="ORF">AUC70_14815</name>
</gene>
<feature type="region of interest" description="Disordered" evidence="1">
    <location>
        <begin position="152"/>
        <end position="181"/>
    </location>
</feature>
<evidence type="ECO:0000313" key="3">
    <source>
        <dbReference type="EMBL" id="ODR96545.1"/>
    </source>
</evidence>
<proteinExistence type="predicted"/>
<evidence type="ECO:0000256" key="2">
    <source>
        <dbReference type="SAM" id="Phobius"/>
    </source>
</evidence>
<keyword evidence="2" id="KW-1133">Transmembrane helix</keyword>
<dbReference type="STRING" id="1774970.AUC70_14815"/>
<accession>A0A1E3VSQ8</accession>
<dbReference type="Proteomes" id="UP000094172">
    <property type="component" value="Unassembled WGS sequence"/>
</dbReference>
<organism evidence="3 4">
    <name type="scientific">Methyloceanibacter stevinii</name>
    <dbReference type="NCBI Taxonomy" id="1774970"/>
    <lineage>
        <taxon>Bacteria</taxon>
        <taxon>Pseudomonadati</taxon>
        <taxon>Pseudomonadota</taxon>
        <taxon>Alphaproteobacteria</taxon>
        <taxon>Hyphomicrobiales</taxon>
        <taxon>Hyphomicrobiaceae</taxon>
        <taxon>Methyloceanibacter</taxon>
    </lineage>
</organism>
<keyword evidence="2" id="KW-0812">Transmembrane</keyword>
<protein>
    <recommendedName>
        <fullName evidence="5">AsmA domain-containing protein</fullName>
    </recommendedName>
</protein>
<reference evidence="3 4" key="1">
    <citation type="journal article" date="2016" name="Environ. Microbiol.">
        <title>New Methyloceanibacter diversity from North Sea sediments includes methanotroph containing solely the soluble methane monooxygenase.</title>
        <authorList>
            <person name="Vekeman B."/>
            <person name="Kerckhof F.M."/>
            <person name="Cremers G."/>
            <person name="de Vos P."/>
            <person name="Vandamme P."/>
            <person name="Boon N."/>
            <person name="Op den Camp H.J."/>
            <person name="Heylen K."/>
        </authorList>
    </citation>
    <scope>NUCLEOTIDE SEQUENCE [LARGE SCALE GENOMIC DNA]</scope>
    <source>
        <strain evidence="3 4">R-67176</strain>
    </source>
</reference>
<dbReference type="EMBL" id="LPWE01000004">
    <property type="protein sequence ID" value="ODR96545.1"/>
    <property type="molecule type" value="Genomic_DNA"/>
</dbReference>
<name>A0A1E3VSQ8_9HYPH</name>
<dbReference type="AlphaFoldDB" id="A0A1E3VSQ8"/>
<sequence length="181" mass="19520">MSLQSFLRTILQVGFILLLILAVPLAGLLLISAGPFEEVRRKAAEYFISEAIEVPVEVKGPVEIGFSLEPKVSLQDIVAVESRLPSDMKDLSVKAVDVEIPLLPLLTGRLDLSGLTVDGLKVAIDMPQGAVPKCKASKRLLSSSETSCTRAPPAISSCTTPRSISPIRKPDLRSTTPSMRW</sequence>
<comment type="caution">
    <text evidence="3">The sequence shown here is derived from an EMBL/GenBank/DDBJ whole genome shotgun (WGS) entry which is preliminary data.</text>
</comment>